<sequence length="90" mass="10026">MDKGTIVRSSVLLLALVNQFLVILGKSPLPIDGETMEQLVSLLFTVVSSMWAWFKNNYITGRGMKQKEVLRKNGLLAGEKAQNQESGSHY</sequence>
<comment type="subcellular location">
    <subcellularLocation>
        <location evidence="1">Membrane</location>
    </subcellularLocation>
</comment>
<dbReference type="Proteomes" id="UP001597502">
    <property type="component" value="Unassembled WGS sequence"/>
</dbReference>
<evidence type="ECO:0000256" key="4">
    <source>
        <dbReference type="ARBA" id="ARBA00023136"/>
    </source>
</evidence>
<proteinExistence type="predicted"/>
<dbReference type="EMBL" id="JBHUNA010000033">
    <property type="protein sequence ID" value="MFD2761970.1"/>
    <property type="molecule type" value="Genomic_DNA"/>
</dbReference>
<dbReference type="RefSeq" id="WP_382395008.1">
    <property type="nucleotide sequence ID" value="NZ_JBHUNA010000033.1"/>
</dbReference>
<organism evidence="6 7">
    <name type="scientific">Lentibacillus juripiscarius</name>
    <dbReference type="NCBI Taxonomy" id="257446"/>
    <lineage>
        <taxon>Bacteria</taxon>
        <taxon>Bacillati</taxon>
        <taxon>Bacillota</taxon>
        <taxon>Bacilli</taxon>
        <taxon>Bacillales</taxon>
        <taxon>Bacillaceae</taxon>
        <taxon>Lentibacillus</taxon>
    </lineage>
</organism>
<keyword evidence="3 5" id="KW-1133">Transmembrane helix</keyword>
<keyword evidence="2 5" id="KW-0812">Transmembrane</keyword>
<dbReference type="NCBIfam" id="TIGR01592">
    <property type="entry name" value="holin_SPP1"/>
    <property type="match status" value="1"/>
</dbReference>
<reference evidence="7" key="1">
    <citation type="journal article" date="2019" name="Int. J. Syst. Evol. Microbiol.">
        <title>The Global Catalogue of Microorganisms (GCM) 10K type strain sequencing project: providing services to taxonomists for standard genome sequencing and annotation.</title>
        <authorList>
            <consortium name="The Broad Institute Genomics Platform"/>
            <consortium name="The Broad Institute Genome Sequencing Center for Infectious Disease"/>
            <person name="Wu L."/>
            <person name="Ma J."/>
        </authorList>
    </citation>
    <scope>NUCLEOTIDE SEQUENCE [LARGE SCALE GENOMIC DNA]</scope>
    <source>
        <strain evidence="7">TISTR 1535</strain>
    </source>
</reference>
<feature type="transmembrane region" description="Helical" evidence="5">
    <location>
        <begin position="36"/>
        <end position="54"/>
    </location>
</feature>
<dbReference type="Pfam" id="PF04688">
    <property type="entry name" value="Holin_SPP1"/>
    <property type="match status" value="1"/>
</dbReference>
<accession>A0ABW5V8J6</accession>
<evidence type="ECO:0000256" key="3">
    <source>
        <dbReference type="ARBA" id="ARBA00022989"/>
    </source>
</evidence>
<keyword evidence="7" id="KW-1185">Reference proteome</keyword>
<feature type="transmembrane region" description="Helical" evidence="5">
    <location>
        <begin position="6"/>
        <end position="24"/>
    </location>
</feature>
<evidence type="ECO:0000256" key="5">
    <source>
        <dbReference type="SAM" id="Phobius"/>
    </source>
</evidence>
<dbReference type="InterPro" id="IPR006479">
    <property type="entry name" value="Holin"/>
</dbReference>
<protein>
    <submittedName>
        <fullName evidence="6">Phage holin</fullName>
    </submittedName>
</protein>
<evidence type="ECO:0000313" key="6">
    <source>
        <dbReference type="EMBL" id="MFD2761970.1"/>
    </source>
</evidence>
<comment type="caution">
    <text evidence="6">The sequence shown here is derived from an EMBL/GenBank/DDBJ whole genome shotgun (WGS) entry which is preliminary data.</text>
</comment>
<evidence type="ECO:0000256" key="1">
    <source>
        <dbReference type="ARBA" id="ARBA00004370"/>
    </source>
</evidence>
<name>A0ABW5V8J6_9BACI</name>
<evidence type="ECO:0000256" key="2">
    <source>
        <dbReference type="ARBA" id="ARBA00022692"/>
    </source>
</evidence>
<gene>
    <name evidence="6" type="ORF">ACFSUO_13510</name>
</gene>
<evidence type="ECO:0000313" key="7">
    <source>
        <dbReference type="Proteomes" id="UP001597502"/>
    </source>
</evidence>
<keyword evidence="4 5" id="KW-0472">Membrane</keyword>